<dbReference type="WBParaSite" id="NBR_0000567401-mRNA-1">
    <property type="protein sequence ID" value="NBR_0000567401-mRNA-1"/>
    <property type="gene ID" value="NBR_0000567401"/>
</dbReference>
<reference evidence="3" key="1">
    <citation type="submission" date="2017-02" db="UniProtKB">
        <authorList>
            <consortium name="WormBaseParasite"/>
        </authorList>
    </citation>
    <scope>IDENTIFICATION</scope>
</reference>
<dbReference type="Proteomes" id="UP000271162">
    <property type="component" value="Unassembled WGS sequence"/>
</dbReference>
<accession>A0A0N4XT03</accession>
<organism evidence="3">
    <name type="scientific">Nippostrongylus brasiliensis</name>
    <name type="common">Rat hookworm</name>
    <dbReference type="NCBI Taxonomy" id="27835"/>
    <lineage>
        <taxon>Eukaryota</taxon>
        <taxon>Metazoa</taxon>
        <taxon>Ecdysozoa</taxon>
        <taxon>Nematoda</taxon>
        <taxon>Chromadorea</taxon>
        <taxon>Rhabditida</taxon>
        <taxon>Rhabditina</taxon>
        <taxon>Rhabditomorpha</taxon>
        <taxon>Strongyloidea</taxon>
        <taxon>Heligmosomidae</taxon>
        <taxon>Nippostrongylus</taxon>
    </lineage>
</organism>
<name>A0A0N4XT03_NIPBR</name>
<evidence type="ECO:0000313" key="3">
    <source>
        <dbReference type="WBParaSite" id="NBR_0000567401-mRNA-1"/>
    </source>
</evidence>
<reference evidence="1 2" key="2">
    <citation type="submission" date="2018-11" db="EMBL/GenBank/DDBJ databases">
        <authorList>
            <consortium name="Pathogen Informatics"/>
        </authorList>
    </citation>
    <scope>NUCLEOTIDE SEQUENCE [LARGE SCALE GENOMIC DNA]</scope>
</reference>
<evidence type="ECO:0000313" key="1">
    <source>
        <dbReference type="EMBL" id="VDL69264.1"/>
    </source>
</evidence>
<evidence type="ECO:0000313" key="2">
    <source>
        <dbReference type="Proteomes" id="UP000271162"/>
    </source>
</evidence>
<dbReference type="EMBL" id="UYSL01019753">
    <property type="protein sequence ID" value="VDL69264.1"/>
    <property type="molecule type" value="Genomic_DNA"/>
</dbReference>
<dbReference type="AlphaFoldDB" id="A0A0N4XT03"/>
<sequence length="95" mass="10637">MSQVRHVRVLTDLTDYEAAPGAKVYEVLAEVRTVCRQNFLSTHQTTDPQTQTEHRFGSGSVATAHERCRPLWSNDDNEDDGVNGLFASVMNSRTI</sequence>
<proteinExistence type="predicted"/>
<protein>
    <submittedName>
        <fullName evidence="1 3">Uncharacterized protein</fullName>
    </submittedName>
</protein>
<gene>
    <name evidence="1" type="ORF">NBR_LOCUS5675</name>
</gene>
<keyword evidence="2" id="KW-1185">Reference proteome</keyword>